<evidence type="ECO:0000313" key="2">
    <source>
        <dbReference type="Proteomes" id="UP000062519"/>
    </source>
</evidence>
<accession>A0A1B4FP13</accession>
<keyword evidence="2" id="KW-1185">Reference proteome</keyword>
<reference evidence="1 2" key="1">
    <citation type="submission" date="2015-12" db="EMBL/GenBank/DDBJ databases">
        <title>Diversity of Burkholderia near neighbor genomes.</title>
        <authorList>
            <person name="Sahl J."/>
            <person name="Wagner D."/>
            <person name="Keim P."/>
        </authorList>
    </citation>
    <scope>NUCLEOTIDE SEQUENCE [LARGE SCALE GENOMIC DNA]</scope>
    <source>
        <strain evidence="1 2">BDU6</strain>
    </source>
</reference>
<proteinExistence type="predicted"/>
<protein>
    <submittedName>
        <fullName evidence="1">Uncharacterized protein</fullName>
    </submittedName>
</protein>
<dbReference type="Proteomes" id="UP000062519">
    <property type="component" value="Chromosome 2"/>
</dbReference>
<evidence type="ECO:0000313" key="1">
    <source>
        <dbReference type="EMBL" id="AOJ05398.1"/>
    </source>
</evidence>
<name>A0A1B4FP13_9BURK</name>
<dbReference type="KEGG" id="buu:WS70_27300"/>
<dbReference type="EMBL" id="CP013387">
    <property type="protein sequence ID" value="AOJ05398.1"/>
    <property type="molecule type" value="Genomic_DNA"/>
</dbReference>
<organism evidence="1 2">
    <name type="scientific">Burkholderia mayonis</name>
    <dbReference type="NCBI Taxonomy" id="1385591"/>
    <lineage>
        <taxon>Bacteria</taxon>
        <taxon>Pseudomonadati</taxon>
        <taxon>Pseudomonadota</taxon>
        <taxon>Betaproteobacteria</taxon>
        <taxon>Burkholderiales</taxon>
        <taxon>Burkholderiaceae</taxon>
        <taxon>Burkholderia</taxon>
        <taxon>pseudomallei group</taxon>
    </lineage>
</organism>
<sequence>MDRILRFGSAPDSAGHAHAVARVGASGPVGNVLRSLRRCRVGCTGRSLVCSFESPEAFDRRDAAGAVA</sequence>
<dbReference type="AlphaFoldDB" id="A0A1B4FP13"/>
<gene>
    <name evidence="1" type="ORF">WS70_27300</name>
</gene>